<dbReference type="PANTHER" id="PTHR30388">
    <property type="entry name" value="ALDEHYDE OXIDOREDUCTASE MOLYBDENUM COFACTOR ASSEMBLY PROTEIN"/>
    <property type="match status" value="1"/>
</dbReference>
<dbReference type="SUPFAM" id="SSF51735">
    <property type="entry name" value="NAD(P)-binding Rossmann-fold domains"/>
    <property type="match status" value="1"/>
</dbReference>
<accession>A0A5B0WNU6</accession>
<evidence type="ECO:0000259" key="2">
    <source>
        <dbReference type="Pfam" id="PF13478"/>
    </source>
</evidence>
<feature type="domain" description="XdhC Rossmann" evidence="2">
    <location>
        <begin position="167"/>
        <end position="308"/>
    </location>
</feature>
<gene>
    <name evidence="3" type="ORF">F0M18_18885</name>
</gene>
<organism evidence="3 4">
    <name type="scientific">Pseudohalioglobus sediminis</name>
    <dbReference type="NCBI Taxonomy" id="2606449"/>
    <lineage>
        <taxon>Bacteria</taxon>
        <taxon>Pseudomonadati</taxon>
        <taxon>Pseudomonadota</taxon>
        <taxon>Gammaproteobacteria</taxon>
        <taxon>Cellvibrionales</taxon>
        <taxon>Halieaceae</taxon>
        <taxon>Pseudohalioglobus</taxon>
    </lineage>
</organism>
<dbReference type="InterPro" id="IPR052698">
    <property type="entry name" value="MoCofactor_Util/Proc"/>
</dbReference>
<dbReference type="PANTHER" id="PTHR30388:SF4">
    <property type="entry name" value="MOLYBDENUM COFACTOR INSERTION CHAPERONE PAOD"/>
    <property type="match status" value="1"/>
</dbReference>
<evidence type="ECO:0000313" key="4">
    <source>
        <dbReference type="Proteomes" id="UP000323708"/>
    </source>
</evidence>
<feature type="domain" description="XdhC- CoxI" evidence="1">
    <location>
        <begin position="15"/>
        <end position="83"/>
    </location>
</feature>
<dbReference type="Pfam" id="PF02625">
    <property type="entry name" value="XdhC_CoxI"/>
    <property type="match status" value="1"/>
</dbReference>
<evidence type="ECO:0000259" key="1">
    <source>
        <dbReference type="Pfam" id="PF02625"/>
    </source>
</evidence>
<dbReference type="RefSeq" id="WP_149613028.1">
    <property type="nucleotide sequence ID" value="NZ_VTUX01000011.1"/>
</dbReference>
<evidence type="ECO:0000313" key="3">
    <source>
        <dbReference type="EMBL" id="KAA1188108.1"/>
    </source>
</evidence>
<dbReference type="InterPro" id="IPR027051">
    <property type="entry name" value="XdhC_Rossmann_dom"/>
</dbReference>
<dbReference type="InterPro" id="IPR003777">
    <property type="entry name" value="XdhC_CoxI"/>
</dbReference>
<dbReference type="AlphaFoldDB" id="A0A5B0WNU6"/>
<proteinExistence type="predicted"/>
<dbReference type="Proteomes" id="UP000323708">
    <property type="component" value="Unassembled WGS sequence"/>
</dbReference>
<dbReference type="Gene3D" id="3.40.50.720">
    <property type="entry name" value="NAD(P)-binding Rossmann-like Domain"/>
    <property type="match status" value="1"/>
</dbReference>
<dbReference type="EMBL" id="VTUX01000011">
    <property type="protein sequence ID" value="KAA1188108.1"/>
    <property type="molecule type" value="Genomic_DNA"/>
</dbReference>
<comment type="caution">
    <text evidence="3">The sequence shown here is derived from an EMBL/GenBank/DDBJ whole genome shotgun (WGS) entry which is preliminary data.</text>
</comment>
<dbReference type="Pfam" id="PF13478">
    <property type="entry name" value="XdhC_C"/>
    <property type="match status" value="1"/>
</dbReference>
<name>A0A5B0WNU6_9GAMM</name>
<keyword evidence="4" id="KW-1185">Reference proteome</keyword>
<dbReference type="InterPro" id="IPR036291">
    <property type="entry name" value="NAD(P)-bd_dom_sf"/>
</dbReference>
<protein>
    <submittedName>
        <fullName evidence="3">XdhC family protein</fullName>
    </submittedName>
</protein>
<reference evidence="3 4" key="1">
    <citation type="submission" date="2019-09" db="EMBL/GenBank/DDBJ databases">
        <authorList>
            <person name="Chen X.-Y."/>
        </authorList>
    </citation>
    <scope>NUCLEOTIDE SEQUENCE [LARGE SCALE GENOMIC DNA]</scope>
    <source>
        <strain evidence="3 4">NY5</strain>
    </source>
</reference>
<sequence length="321" mass="34914">MLSEDQAVLRQAHRWCREGQTAWLCTIVTVTGSSPRPRGAMLALNVAGDVVGSLSGGCVEEDLLQALLQGEIEINAPRLLEYGVNAEENARLGLPCGGRLGVLVQKLDRADTDWLDAALLAIDARYCLLRKLDLDSGETQVTRVDSYTEPALDERTLRQCFGPQMRMLLVGAGQLAQTLAELAQAMDYQVIVTDPRAETLQRWRGPDIELVQGMPDDVVLARADDPFAIVITLTHDPRIDDMALMVALETRAWYVGALGSQRTTEKRLQRLRALEVSEVAIARLHAPVGLAIGSKTPLEIAVAIMAEITSLRRGARGATAG</sequence>